<dbReference type="Proteomes" id="UP000694382">
    <property type="component" value="Chromosome 17"/>
</dbReference>
<evidence type="ECO:0000313" key="1">
    <source>
        <dbReference type="Ensembl" id="ENSCPVP00000021778.2"/>
    </source>
</evidence>
<accession>A0A8U8CLR4</accession>
<accession>A0A8C3NJ16</accession>
<sequence length="140" mass="15230">AHFSGKLQSPLSIPPAQGQENIFSSTDLLKNNSENLSGLIFAAQAVRRPSGLSTKRRKARKVLYPAHVRKYLPRQKKDPVKRWLLFCAGAAGLSWAAFPADLVVTVIRDCGCHQLQQKAAELELPSWPGLGCADLPVTAA</sequence>
<evidence type="ECO:0000313" key="2">
    <source>
        <dbReference type="Proteomes" id="UP000694382"/>
    </source>
</evidence>
<organism evidence="1 2">
    <name type="scientific">Geospiza parvula</name>
    <name type="common">Small tree-finch</name>
    <name type="synonym">Camarhynchus parvulus</name>
    <dbReference type="NCBI Taxonomy" id="87175"/>
    <lineage>
        <taxon>Eukaryota</taxon>
        <taxon>Metazoa</taxon>
        <taxon>Chordata</taxon>
        <taxon>Craniata</taxon>
        <taxon>Vertebrata</taxon>
        <taxon>Euteleostomi</taxon>
        <taxon>Archelosauria</taxon>
        <taxon>Archosauria</taxon>
        <taxon>Dinosauria</taxon>
        <taxon>Saurischia</taxon>
        <taxon>Theropoda</taxon>
        <taxon>Coelurosauria</taxon>
        <taxon>Aves</taxon>
        <taxon>Neognathae</taxon>
        <taxon>Neoaves</taxon>
        <taxon>Telluraves</taxon>
        <taxon>Australaves</taxon>
        <taxon>Passeriformes</taxon>
        <taxon>Thraupidae</taxon>
        <taxon>Camarhynchus</taxon>
    </lineage>
</organism>
<keyword evidence="2" id="KW-1185">Reference proteome</keyword>
<reference evidence="1" key="2">
    <citation type="submission" date="2025-08" db="UniProtKB">
        <authorList>
            <consortium name="Ensembl"/>
        </authorList>
    </citation>
    <scope>IDENTIFICATION</scope>
</reference>
<protein>
    <submittedName>
        <fullName evidence="1">Uncharacterized protein</fullName>
    </submittedName>
</protein>
<proteinExistence type="predicted"/>
<reference evidence="1" key="3">
    <citation type="submission" date="2025-09" db="UniProtKB">
        <authorList>
            <consortium name="Ensembl"/>
        </authorList>
    </citation>
    <scope>IDENTIFICATION</scope>
</reference>
<dbReference type="Ensembl" id="ENSCPVT00000022745.2">
    <property type="protein sequence ID" value="ENSCPVP00000021778.2"/>
    <property type="gene ID" value="ENSCPVG00000015663.2"/>
</dbReference>
<name>A0A8C3NJ16_GEOPR</name>
<reference evidence="1" key="1">
    <citation type="submission" date="2020-02" db="EMBL/GenBank/DDBJ databases">
        <authorList>
            <person name="Enbody D E."/>
            <person name="Pettersson E M."/>
        </authorList>
    </citation>
    <scope>NUCLEOTIDE SEQUENCE [LARGE SCALE GENOMIC DNA]</scope>
</reference>
<dbReference type="AlphaFoldDB" id="A0A8C3NJ16"/>